<dbReference type="PROSITE" id="PS50010">
    <property type="entry name" value="DH_2"/>
    <property type="match status" value="1"/>
</dbReference>
<feature type="domain" description="BRCT" evidence="3">
    <location>
        <begin position="213"/>
        <end position="312"/>
    </location>
</feature>
<evidence type="ECO:0000259" key="2">
    <source>
        <dbReference type="PROSITE" id="PS50010"/>
    </source>
</evidence>
<dbReference type="PANTHER" id="PTHR16777:SF2">
    <property type="entry name" value="PROTEIN ECT2"/>
    <property type="match status" value="1"/>
</dbReference>
<evidence type="ECO:0000313" key="4">
    <source>
        <dbReference type="EMBL" id="CAI5443596.1"/>
    </source>
</evidence>
<dbReference type="AlphaFoldDB" id="A0A9P1IED8"/>
<comment type="caution">
    <text evidence="4">The sequence shown here is derived from an EMBL/GenBank/DDBJ whole genome shotgun (WGS) entry which is preliminary data.</text>
</comment>
<dbReference type="GO" id="GO:0000281">
    <property type="term" value="P:mitotic cytokinesis"/>
    <property type="evidence" value="ECO:0007669"/>
    <property type="project" value="TreeGrafter"/>
</dbReference>
<keyword evidence="5" id="KW-1185">Reference proteome</keyword>
<proteinExistence type="predicted"/>
<dbReference type="Proteomes" id="UP001152747">
    <property type="component" value="Unassembled WGS sequence"/>
</dbReference>
<sequence length="998" mass="114825">MDVSMIQSPSKRQKELQKLAVSVEDARNYKDIFDLLKEQRQSRKIDVVLFEKLEDLQGDWADLTFFCGEFHSPLYNRLTKAGENGAEKENGEKNANLIVGPAVLRHRLQTNQEMMSLRPCRPLYCELMKNVTMKLSSEVTAKRELVEMVHFMGGSVRKDTIQRTNVLIAGKAAGKFSTFIDIPILRSGWVHECWKHRDNPYYDVFDTKLLAKYKLRVFEGLCLYFHGFKKQDIDDMVKSLKDSEGIVADRIEQATHVVYNSSYEENAESGSGSGEEPQRFLPNIPNQMHVTQEWYWVSLHRGSCAFEENFALPTKTLRRKFAQEDKEINSASTPLSNRNSTNTANPRSGLSKSVSSMRDCSGEGPSLNATPDYIYSNDDMEKVCKSPRVVSKRLQVCMEMVETETNYVNQMKLIVKLKNSLEQEIAQNEFMKKSDVAMIFGKLEPILEVHQKILNNLNTLLNEATSILSTCQGKKTDDKNLDFAANMKKWKDLGESMFACSLNIFKKHSDLLRLPIERRAENILITIRENLRILKEALGKSARSSIFDNFNLLAATLSGVSVKTMTTLPKFEEVPLPSPKHIVKTKRQKQREAAAKTSESVKREIATFLQESWKNQTRVTLGIVLDHIHKKTDFRYGKYVLGYVLGGMGYVFKKKQRNTIIEERPDIIQWRKNFLIEIEKIRDKDGYLVYADETWGFNAMVEIYAWQFGHGDMYQKARMADLDAPIQGPPKGKERGKRCIVLGLLTEDGILPGSEEIIISGNKVQSEDYHQDMDSAKLEQYMHRVIPLVAAAAAAKNREAYLVADNAPYHNRMREKPPISSNTVGEIKDFLNKWNVDFDSSLKKPELLELSRKFVRENGGRQRFIVYELDFWAWEMHKVRIIRTPPYHCFLNAIELFWSQLKGNARSLGTLECTVETVRLRMLDFMKKFTPEQSQKLFNKVKREEDDLRALIEKKKQKDLLDMPTLEMDSDGELPDAFFDSDEDEDDDMDDMPVLDRS</sequence>
<feature type="compositionally biased region" description="Acidic residues" evidence="1">
    <location>
        <begin position="968"/>
        <end position="998"/>
    </location>
</feature>
<organism evidence="4 5">
    <name type="scientific">Caenorhabditis angaria</name>
    <dbReference type="NCBI Taxonomy" id="860376"/>
    <lineage>
        <taxon>Eukaryota</taxon>
        <taxon>Metazoa</taxon>
        <taxon>Ecdysozoa</taxon>
        <taxon>Nematoda</taxon>
        <taxon>Chromadorea</taxon>
        <taxon>Rhabditida</taxon>
        <taxon>Rhabditina</taxon>
        <taxon>Rhabditomorpha</taxon>
        <taxon>Rhabditoidea</taxon>
        <taxon>Rhabditidae</taxon>
        <taxon>Peloderinae</taxon>
        <taxon>Caenorhabditis</taxon>
    </lineage>
</organism>
<dbReference type="GO" id="GO:2000431">
    <property type="term" value="P:regulation of cytokinesis, actomyosin contractile ring assembly"/>
    <property type="evidence" value="ECO:0007669"/>
    <property type="project" value="InterPro"/>
</dbReference>
<dbReference type="Gene3D" id="3.30.420.10">
    <property type="entry name" value="Ribonuclease H-like superfamily/Ribonuclease H"/>
    <property type="match status" value="1"/>
</dbReference>
<evidence type="ECO:0000256" key="1">
    <source>
        <dbReference type="SAM" id="MobiDB-lite"/>
    </source>
</evidence>
<dbReference type="GO" id="GO:0005938">
    <property type="term" value="C:cell cortex"/>
    <property type="evidence" value="ECO:0007669"/>
    <property type="project" value="TreeGrafter"/>
</dbReference>
<dbReference type="GO" id="GO:0005085">
    <property type="term" value="F:guanyl-nucleotide exchange factor activity"/>
    <property type="evidence" value="ECO:0007669"/>
    <property type="project" value="InterPro"/>
</dbReference>
<feature type="region of interest" description="Disordered" evidence="1">
    <location>
        <begin position="962"/>
        <end position="998"/>
    </location>
</feature>
<dbReference type="SUPFAM" id="SSF52113">
    <property type="entry name" value="BRCT domain"/>
    <property type="match status" value="2"/>
</dbReference>
<dbReference type="InterPro" id="IPR035899">
    <property type="entry name" value="DBL_dom_sf"/>
</dbReference>
<dbReference type="OrthoDB" id="9997817at2759"/>
<dbReference type="Pfam" id="PF00621">
    <property type="entry name" value="RhoGEF"/>
    <property type="match status" value="1"/>
</dbReference>
<feature type="region of interest" description="Disordered" evidence="1">
    <location>
        <begin position="327"/>
        <end position="364"/>
    </location>
</feature>
<dbReference type="EMBL" id="CANHGI010000002">
    <property type="protein sequence ID" value="CAI5443596.1"/>
    <property type="molecule type" value="Genomic_DNA"/>
</dbReference>
<dbReference type="Gene3D" id="1.20.900.10">
    <property type="entry name" value="Dbl homology (DH) domain"/>
    <property type="match status" value="1"/>
</dbReference>
<dbReference type="GO" id="GO:0005096">
    <property type="term" value="F:GTPase activator activity"/>
    <property type="evidence" value="ECO:0007669"/>
    <property type="project" value="InterPro"/>
</dbReference>
<dbReference type="InterPro" id="IPR000219">
    <property type="entry name" value="DH_dom"/>
</dbReference>
<feature type="domain" description="BRCT" evidence="3">
    <location>
        <begin position="123"/>
        <end position="193"/>
    </location>
</feature>
<gene>
    <name evidence="4" type="ORF">CAMP_LOCUS6233</name>
</gene>
<dbReference type="InterPro" id="IPR036420">
    <property type="entry name" value="BRCT_dom_sf"/>
</dbReference>
<dbReference type="PANTHER" id="PTHR16777">
    <property type="entry name" value="PROTEIN ECT2"/>
    <property type="match status" value="1"/>
</dbReference>
<dbReference type="PROSITE" id="PS50172">
    <property type="entry name" value="BRCT"/>
    <property type="match status" value="2"/>
</dbReference>
<dbReference type="SMART" id="SM00292">
    <property type="entry name" value="BRCT"/>
    <property type="match status" value="2"/>
</dbReference>
<protein>
    <submittedName>
        <fullName evidence="4">Uncharacterized protein</fullName>
    </submittedName>
</protein>
<reference evidence="4" key="1">
    <citation type="submission" date="2022-11" db="EMBL/GenBank/DDBJ databases">
        <authorList>
            <person name="Kikuchi T."/>
        </authorList>
    </citation>
    <scope>NUCLEOTIDE SEQUENCE</scope>
    <source>
        <strain evidence="4">PS1010</strain>
    </source>
</reference>
<dbReference type="Gene3D" id="3.40.50.10190">
    <property type="entry name" value="BRCT domain"/>
    <property type="match status" value="2"/>
</dbReference>
<dbReference type="GO" id="GO:0003676">
    <property type="term" value="F:nucleic acid binding"/>
    <property type="evidence" value="ECO:0007669"/>
    <property type="project" value="InterPro"/>
</dbReference>
<accession>A0A9P1IED8</accession>
<dbReference type="InterPro" id="IPR036397">
    <property type="entry name" value="RNaseH_sf"/>
</dbReference>
<dbReference type="InterPro" id="IPR026817">
    <property type="entry name" value="Ect2"/>
</dbReference>
<dbReference type="InterPro" id="IPR001357">
    <property type="entry name" value="BRCT_dom"/>
</dbReference>
<name>A0A9P1IED8_9PELO</name>
<feature type="compositionally biased region" description="Polar residues" evidence="1">
    <location>
        <begin position="329"/>
        <end position="358"/>
    </location>
</feature>
<evidence type="ECO:0000313" key="5">
    <source>
        <dbReference type="Proteomes" id="UP001152747"/>
    </source>
</evidence>
<dbReference type="SUPFAM" id="SSF48065">
    <property type="entry name" value="DBL homology domain (DH-domain)"/>
    <property type="match status" value="1"/>
</dbReference>
<evidence type="ECO:0000259" key="3">
    <source>
        <dbReference type="PROSITE" id="PS50172"/>
    </source>
</evidence>
<feature type="domain" description="DH" evidence="2">
    <location>
        <begin position="392"/>
        <end position="468"/>
    </location>
</feature>
<dbReference type="GO" id="GO:0007399">
    <property type="term" value="P:nervous system development"/>
    <property type="evidence" value="ECO:0007669"/>
    <property type="project" value="TreeGrafter"/>
</dbReference>
<dbReference type="GO" id="GO:0005634">
    <property type="term" value="C:nucleus"/>
    <property type="evidence" value="ECO:0007669"/>
    <property type="project" value="InterPro"/>
</dbReference>